<sequence>MTDRTDPSPAPRLLPRLILLAAAALLALAAWWTVSAWRDWQRGYDPQTVVAASLQGLQEQNVLVPFTARYVAVVTSTQARLGLEAKKTLIMPGTVRYELDLGSLKPSDLDWDSGVNALTVTLPPLRLAGPEIDIDAISEYRDGVILLTLTDAEKTLDAANRKAAQAELIKQARGTTPMRLAQNAARVAIEQSFAMPLKAAGIDAKVTARFAGAPPR</sequence>
<evidence type="ECO:0000313" key="1">
    <source>
        <dbReference type="EMBL" id="PQM26793.1"/>
    </source>
</evidence>
<keyword evidence="2" id="KW-1185">Reference proteome</keyword>
<proteinExistence type="predicted"/>
<dbReference type="RefSeq" id="WP_106000164.1">
    <property type="nucleotide sequence ID" value="NZ_CM009578.1"/>
</dbReference>
<gene>
    <name evidence="1" type="ORF">CVO77_17550</name>
</gene>
<dbReference type="EMBL" id="PHFW01000003">
    <property type="protein sequence ID" value="PQM26793.1"/>
    <property type="molecule type" value="Genomic_DNA"/>
</dbReference>
<dbReference type="Pfam" id="PF14014">
    <property type="entry name" value="DUF4230"/>
    <property type="match status" value="1"/>
</dbReference>
<dbReference type="Proteomes" id="UP000238954">
    <property type="component" value="Chromosome"/>
</dbReference>
<dbReference type="OrthoDB" id="7558887at2"/>
<protein>
    <recommendedName>
        <fullName evidence="3">DUF4230 domain-containing protein</fullName>
    </recommendedName>
</protein>
<organism evidence="1 2">
    <name type="scientific">Sphingopyxis lindanitolerans</name>
    <dbReference type="NCBI Taxonomy" id="2054227"/>
    <lineage>
        <taxon>Bacteria</taxon>
        <taxon>Pseudomonadati</taxon>
        <taxon>Pseudomonadota</taxon>
        <taxon>Alphaproteobacteria</taxon>
        <taxon>Sphingomonadales</taxon>
        <taxon>Sphingomonadaceae</taxon>
        <taxon>Sphingopyxis</taxon>
    </lineage>
</organism>
<accession>A0A2S8B375</accession>
<reference evidence="2" key="1">
    <citation type="submission" date="2017-11" db="EMBL/GenBank/DDBJ databases">
        <title>The complete genome sequence of Sphingopyxis pomeranensis sp. nov. strain WS5A3p.</title>
        <authorList>
            <person name="Kaminski M.A."/>
        </authorList>
    </citation>
    <scope>NUCLEOTIDE SEQUENCE [LARGE SCALE GENOMIC DNA]</scope>
    <source>
        <strain evidence="2">WS5A3p</strain>
    </source>
</reference>
<name>A0A2S8B375_9SPHN</name>
<comment type="caution">
    <text evidence="1">The sequence shown here is derived from an EMBL/GenBank/DDBJ whole genome shotgun (WGS) entry which is preliminary data.</text>
</comment>
<dbReference type="InterPro" id="IPR025324">
    <property type="entry name" value="DUF4230"/>
</dbReference>
<evidence type="ECO:0000313" key="2">
    <source>
        <dbReference type="Proteomes" id="UP000238954"/>
    </source>
</evidence>
<evidence type="ECO:0008006" key="3">
    <source>
        <dbReference type="Google" id="ProtNLM"/>
    </source>
</evidence>
<dbReference type="AlphaFoldDB" id="A0A2S8B375"/>